<dbReference type="AlphaFoldDB" id="E5XUW8"/>
<dbReference type="Pfam" id="PF01169">
    <property type="entry name" value="GDT1"/>
    <property type="match status" value="2"/>
</dbReference>
<evidence type="ECO:0000256" key="1">
    <source>
        <dbReference type="ARBA" id="ARBA00004141"/>
    </source>
</evidence>
<evidence type="ECO:0000256" key="4">
    <source>
        <dbReference type="ARBA" id="ARBA00022989"/>
    </source>
</evidence>
<evidence type="ECO:0000256" key="2">
    <source>
        <dbReference type="ARBA" id="ARBA00009190"/>
    </source>
</evidence>
<feature type="transmembrane region" description="Helical" evidence="6">
    <location>
        <begin position="178"/>
        <end position="195"/>
    </location>
</feature>
<feature type="transmembrane region" description="Helical" evidence="6">
    <location>
        <begin position="107"/>
        <end position="125"/>
    </location>
</feature>
<dbReference type="STRING" id="679197.HMPREF9336_03290"/>
<dbReference type="Proteomes" id="UP000004816">
    <property type="component" value="Unassembled WGS sequence"/>
</dbReference>
<feature type="transmembrane region" description="Helical" evidence="6">
    <location>
        <begin position="201"/>
        <end position="224"/>
    </location>
</feature>
<feature type="transmembrane region" description="Helical" evidence="6">
    <location>
        <begin position="37"/>
        <end position="58"/>
    </location>
</feature>
<comment type="caution">
    <text evidence="7">The sequence shown here is derived from an EMBL/GenBank/DDBJ whole genome shotgun (WGS) entry which is preliminary data.</text>
</comment>
<evidence type="ECO:0000256" key="6">
    <source>
        <dbReference type="RuleBase" id="RU365102"/>
    </source>
</evidence>
<keyword evidence="5 6" id="KW-0472">Membrane</keyword>
<feature type="transmembrane region" description="Helical" evidence="6">
    <location>
        <begin position="155"/>
        <end position="171"/>
    </location>
</feature>
<evidence type="ECO:0000256" key="5">
    <source>
        <dbReference type="ARBA" id="ARBA00023136"/>
    </source>
</evidence>
<comment type="similarity">
    <text evidence="2 6">Belongs to the GDT1 family.</text>
</comment>
<comment type="subcellular location">
    <subcellularLocation>
        <location evidence="1 6">Membrane</location>
        <topology evidence="1 6">Multi-pass membrane protein</topology>
    </subcellularLocation>
</comment>
<reference evidence="7 8" key="1">
    <citation type="journal article" date="2011" name="Stand. Genomic Sci.">
        <title>High quality draft genome sequence of Segniliparus rugosus CDC 945(T)= (ATCC BAA-974(T)).</title>
        <authorList>
            <person name="Earl A.M."/>
            <person name="Desjardins C.A."/>
            <person name="Fitzgerald M.G."/>
            <person name="Arachchi H.M."/>
            <person name="Zeng Q."/>
            <person name="Mehta T."/>
            <person name="Griggs A."/>
            <person name="Birren B.W."/>
            <person name="Toney N.C."/>
            <person name="Carr J."/>
            <person name="Posey J."/>
            <person name="Butler W.R."/>
        </authorList>
    </citation>
    <scope>NUCLEOTIDE SEQUENCE [LARGE SCALE GENOMIC DNA]</scope>
    <source>
        <strain evidence="8">ATCC BAA-974 / DSM 45345 / CCUG 50838 / CIP 108380 / JCM 13579 / CDC 945</strain>
    </source>
</reference>
<dbReference type="RefSeq" id="WP_021029879.1">
    <property type="nucleotide sequence ID" value="NZ_KI391953.1"/>
</dbReference>
<dbReference type="eggNOG" id="COG2119">
    <property type="taxonomic scope" value="Bacteria"/>
</dbReference>
<evidence type="ECO:0000313" key="8">
    <source>
        <dbReference type="Proteomes" id="UP000004816"/>
    </source>
</evidence>
<keyword evidence="3 6" id="KW-0812">Transmembrane</keyword>
<protein>
    <recommendedName>
        <fullName evidence="6">GDT1 family protein</fullName>
    </recommendedName>
</protein>
<evidence type="ECO:0000256" key="3">
    <source>
        <dbReference type="ARBA" id="ARBA00022692"/>
    </source>
</evidence>
<keyword evidence="8" id="KW-1185">Reference proteome</keyword>
<dbReference type="PANTHER" id="PTHR12608">
    <property type="entry name" value="TRANSMEMBRANE PROTEIN HTP-1 RELATED"/>
    <property type="match status" value="1"/>
</dbReference>
<dbReference type="GO" id="GO:0046873">
    <property type="term" value="F:metal ion transmembrane transporter activity"/>
    <property type="evidence" value="ECO:0007669"/>
    <property type="project" value="InterPro"/>
</dbReference>
<dbReference type="InterPro" id="IPR001727">
    <property type="entry name" value="GDT1-like"/>
</dbReference>
<gene>
    <name evidence="7" type="ORF">HMPREF9336_03290</name>
</gene>
<dbReference type="GO" id="GO:0016020">
    <property type="term" value="C:membrane"/>
    <property type="evidence" value="ECO:0007669"/>
    <property type="project" value="UniProtKB-SubCell"/>
</dbReference>
<sequence length="241" mass="24811">MREILEAFLLSFGVVFVAELGDKSQLLALLFATRMRPWLVIAGIAVASGLVHLVSVGAGRYVGDALDPRLTTVFAGVALVCCGLWGLRELYGGREGSGQDEAVVVKAPPGGLASLATVVSAFLLAELGDKTMFATVALGAGHSFFGVWLGSTVGMVVADGLAIVLGLGLAKRIPYGKLMAWANGSFFVLGGWFLVDGVWAFAPAAALAAAAALLAVGAVLAILLRKSRKGADRLTTAAQRP</sequence>
<feature type="transmembrane region" description="Helical" evidence="6">
    <location>
        <begin position="70"/>
        <end position="87"/>
    </location>
</feature>
<organism evidence="7 8">
    <name type="scientific">Segniliparus rugosus (strain ATCC BAA-974 / DSM 45345 / CCUG 50838 / CIP 108380 / JCM 13579 / CDC 945)</name>
    <dbReference type="NCBI Taxonomy" id="679197"/>
    <lineage>
        <taxon>Bacteria</taxon>
        <taxon>Bacillati</taxon>
        <taxon>Actinomycetota</taxon>
        <taxon>Actinomycetes</taxon>
        <taxon>Mycobacteriales</taxon>
        <taxon>Segniliparaceae</taxon>
        <taxon>Segniliparus</taxon>
    </lineage>
</organism>
<dbReference type="OrthoDB" id="5188730at2"/>
<accession>E5XUW8</accession>
<proteinExistence type="inferred from homology"/>
<dbReference type="HOGENOM" id="CLU_040186_2_0_11"/>
<keyword evidence="4 6" id="KW-1133">Transmembrane helix</keyword>
<dbReference type="PANTHER" id="PTHR12608:SF1">
    <property type="entry name" value="TRANSMEMBRANE PROTEIN 165"/>
    <property type="match status" value="1"/>
</dbReference>
<dbReference type="EMBL" id="ACZI02000001">
    <property type="protein sequence ID" value="EFV11804.2"/>
    <property type="molecule type" value="Genomic_DNA"/>
</dbReference>
<evidence type="ECO:0000313" key="7">
    <source>
        <dbReference type="EMBL" id="EFV11804.2"/>
    </source>
</evidence>
<name>E5XUW8_SEGRC</name>